<dbReference type="SUPFAM" id="SSF52058">
    <property type="entry name" value="L domain-like"/>
    <property type="match status" value="1"/>
</dbReference>
<dbReference type="Pfam" id="PF00560">
    <property type="entry name" value="LRR_1"/>
    <property type="match status" value="2"/>
</dbReference>
<dbReference type="InterPro" id="IPR001611">
    <property type="entry name" value="Leu-rich_rpt"/>
</dbReference>
<organism evidence="6 7">
    <name type="scientific">Trifolium medium</name>
    <dbReference type="NCBI Taxonomy" id="97028"/>
    <lineage>
        <taxon>Eukaryota</taxon>
        <taxon>Viridiplantae</taxon>
        <taxon>Streptophyta</taxon>
        <taxon>Embryophyta</taxon>
        <taxon>Tracheophyta</taxon>
        <taxon>Spermatophyta</taxon>
        <taxon>Magnoliopsida</taxon>
        <taxon>eudicotyledons</taxon>
        <taxon>Gunneridae</taxon>
        <taxon>Pentapetalae</taxon>
        <taxon>rosids</taxon>
        <taxon>fabids</taxon>
        <taxon>Fabales</taxon>
        <taxon>Fabaceae</taxon>
        <taxon>Papilionoideae</taxon>
        <taxon>50 kb inversion clade</taxon>
        <taxon>NPAAA clade</taxon>
        <taxon>Hologalegina</taxon>
        <taxon>IRL clade</taxon>
        <taxon>Trifolieae</taxon>
        <taxon>Trifolium</taxon>
    </lineage>
</organism>
<keyword evidence="3" id="KW-0677">Repeat</keyword>
<comment type="caution">
    <text evidence="6">The sequence shown here is derived from an EMBL/GenBank/DDBJ whole genome shotgun (WGS) entry which is preliminary data.</text>
</comment>
<evidence type="ECO:0000256" key="3">
    <source>
        <dbReference type="ARBA" id="ARBA00022737"/>
    </source>
</evidence>
<dbReference type="Gene3D" id="3.80.10.10">
    <property type="entry name" value="Ribonuclease Inhibitor"/>
    <property type="match status" value="1"/>
</dbReference>
<dbReference type="InterPro" id="IPR032675">
    <property type="entry name" value="LRR_dom_sf"/>
</dbReference>
<keyword evidence="5" id="KW-0325">Glycoprotein</keyword>
<proteinExistence type="predicted"/>
<keyword evidence="7" id="KW-1185">Reference proteome</keyword>
<evidence type="ECO:0000256" key="2">
    <source>
        <dbReference type="ARBA" id="ARBA00022729"/>
    </source>
</evidence>
<evidence type="ECO:0000256" key="5">
    <source>
        <dbReference type="ARBA" id="ARBA00023180"/>
    </source>
</evidence>
<comment type="subcellular location">
    <subcellularLocation>
        <location evidence="1">Membrane</location>
    </subcellularLocation>
</comment>
<dbReference type="Proteomes" id="UP000265520">
    <property type="component" value="Unassembled WGS sequence"/>
</dbReference>
<feature type="non-terminal residue" evidence="6">
    <location>
        <position position="1"/>
    </location>
</feature>
<keyword evidence="6" id="KW-0808">Transferase</keyword>
<keyword evidence="4" id="KW-0472">Membrane</keyword>
<dbReference type="GO" id="GO:0016020">
    <property type="term" value="C:membrane"/>
    <property type="evidence" value="ECO:0007669"/>
    <property type="project" value="UniProtKB-SubCell"/>
</dbReference>
<dbReference type="GO" id="GO:0016301">
    <property type="term" value="F:kinase activity"/>
    <property type="evidence" value="ECO:0007669"/>
    <property type="project" value="UniProtKB-KW"/>
</dbReference>
<protein>
    <submittedName>
        <fullName evidence="6">Putative LRR receptor-like serine/threonine-protein kinase</fullName>
    </submittedName>
</protein>
<evidence type="ECO:0000256" key="1">
    <source>
        <dbReference type="ARBA" id="ARBA00004370"/>
    </source>
</evidence>
<dbReference type="AlphaFoldDB" id="A0A392NBF4"/>
<keyword evidence="2" id="KW-0732">Signal</keyword>
<evidence type="ECO:0000313" key="7">
    <source>
        <dbReference type="Proteomes" id="UP000265520"/>
    </source>
</evidence>
<dbReference type="PANTHER" id="PTHR45974">
    <property type="entry name" value="RECEPTOR-LIKE PROTEIN 55"/>
    <property type="match status" value="1"/>
</dbReference>
<evidence type="ECO:0000256" key="4">
    <source>
        <dbReference type="ARBA" id="ARBA00023136"/>
    </source>
</evidence>
<dbReference type="EMBL" id="LXQA010032209">
    <property type="protein sequence ID" value="MCH96388.1"/>
    <property type="molecule type" value="Genomic_DNA"/>
</dbReference>
<keyword evidence="6" id="KW-0675">Receptor</keyword>
<keyword evidence="6" id="KW-0418">Kinase</keyword>
<sequence>QLDNNNFGGNSIPDTYANMSKLVKLSLRNCNLQGPVPDLSQIPHLLYIDLSSNQLNESIPPNKLGE</sequence>
<gene>
    <name evidence="6" type="ORF">A2U01_0017374</name>
</gene>
<accession>A0A392NBF4</accession>
<name>A0A392NBF4_9FABA</name>
<dbReference type="PANTHER" id="PTHR45974:SF134">
    <property type="entry name" value="OS01G0960400 PROTEIN"/>
    <property type="match status" value="1"/>
</dbReference>
<feature type="non-terminal residue" evidence="6">
    <location>
        <position position="66"/>
    </location>
</feature>
<evidence type="ECO:0000313" key="6">
    <source>
        <dbReference type="EMBL" id="MCH96388.1"/>
    </source>
</evidence>
<reference evidence="6 7" key="1">
    <citation type="journal article" date="2018" name="Front. Plant Sci.">
        <title>Red Clover (Trifolium pratense) and Zigzag Clover (T. medium) - A Picture of Genomic Similarities and Differences.</title>
        <authorList>
            <person name="Dluhosova J."/>
            <person name="Istvanek J."/>
            <person name="Nedelnik J."/>
            <person name="Repkova J."/>
        </authorList>
    </citation>
    <scope>NUCLEOTIDE SEQUENCE [LARGE SCALE GENOMIC DNA]</scope>
    <source>
        <strain evidence="7">cv. 10/8</strain>
        <tissue evidence="6">Leaf</tissue>
    </source>
</reference>